<dbReference type="GO" id="GO:0051254">
    <property type="term" value="P:positive regulation of RNA metabolic process"/>
    <property type="evidence" value="ECO:0007669"/>
    <property type="project" value="UniProtKB-ARBA"/>
</dbReference>
<feature type="compositionally biased region" description="Basic and acidic residues" evidence="12">
    <location>
        <begin position="414"/>
        <end position="427"/>
    </location>
</feature>
<dbReference type="PANTHER" id="PTHR13393">
    <property type="entry name" value="SAM-DEPENDENT METHYLTRANSFERASE"/>
    <property type="match status" value="1"/>
</dbReference>
<dbReference type="GO" id="GO:0005634">
    <property type="term" value="C:nucleus"/>
    <property type="evidence" value="ECO:0007669"/>
    <property type="project" value="UniProtKB-SubCell"/>
</dbReference>
<dbReference type="AlphaFoldDB" id="A0A8C3F390"/>
<dbReference type="GO" id="GO:0003723">
    <property type="term" value="F:RNA binding"/>
    <property type="evidence" value="ECO:0007669"/>
    <property type="project" value="UniProtKB-KW"/>
</dbReference>
<keyword evidence="6 10" id="KW-0808">Transferase</keyword>
<dbReference type="Gene3D" id="3.40.50.150">
    <property type="entry name" value="Vaccinia Virus protein VP39"/>
    <property type="match status" value="1"/>
</dbReference>
<feature type="binding site" evidence="11">
    <location>
        <position position="184"/>
    </location>
    <ligand>
        <name>S-adenosyl-L-methionine</name>
        <dbReference type="ChEBI" id="CHEBI:59789"/>
    </ligand>
</feature>
<dbReference type="GO" id="GO:0001734">
    <property type="term" value="F:mRNA m(6)A methyltransferase activity"/>
    <property type="evidence" value="ECO:0007669"/>
    <property type="project" value="UniProtKB-ARBA"/>
</dbReference>
<sequence length="529" mass="60081">MALNKSMHARNRYRDKPPDFAYLASRYPAFRQHVQTSLSGRASLNFKDPEAVRALTCTLLKEDFGLTIDIPLERLIPTVPLRLNYIHWVEDLIGHQDGDKQAPRRGIDIGTGASCIYPLLGATLNGWYFLATEVDDMCFNYAKKNVEQNNLSDLIKVVKVPQKTLLMDALKEESEIIYDFCMCNPPFFANQLEAKGVNSRNPRRPPPSSVNTGGITEIMAEGGELEFVKRIIHDSLQLKKRLRWYSCMLGKKCSLAPLKEELRIQGSPPSKRRKLEKPRKPITFIVLASTVKELSTKASAMGWDAVEGIAVVTKWIEKILTDLKVQHKYVPCGEDEVSLFLTAIENSWVHLRRKKRERVRQLRELPRASEDTLQAMEEEKSSQKDSNNPECEQNKTENFEMGSVMLDEDVSSAKNDRQREDSPAKEEINEELMEEEDIEAKQAETLIGEDSSDAKEEPDASEDAGNLTMEKGQSPKGTSGHFLFKCLINVKKEGDDALAEMHWVEGQNRDLMNQLCTYVRNQIFRLVAS</sequence>
<keyword evidence="14" id="KW-1185">Reference proteome</keyword>
<evidence type="ECO:0000256" key="2">
    <source>
        <dbReference type="ARBA" id="ARBA00004496"/>
    </source>
</evidence>
<proteinExistence type="inferred from homology"/>
<evidence type="ECO:0000256" key="11">
    <source>
        <dbReference type="PIRSR" id="PIRSR037350-1"/>
    </source>
</evidence>
<reference evidence="13" key="1">
    <citation type="journal article" date="2015" name="Genome Biol. Evol.">
        <title>Physical Mapping and Refinement of the Painted Turtle Genome (Chrysemys picta) Inform Amniote Genome Evolution and Challenge Turtle-Bird Chromosomal Conservation.</title>
        <authorList>
            <person name="Badenhorst D."/>
            <person name="Hillier L.W."/>
            <person name="Literman R."/>
            <person name="Montiel E.E."/>
            <person name="Radhakrishnan S."/>
            <person name="Shen Y."/>
            <person name="Minx P."/>
            <person name="Janes D.E."/>
            <person name="Warren W.C."/>
            <person name="Edwards S.V."/>
            <person name="Valenzuela N."/>
        </authorList>
    </citation>
    <scope>NUCLEOTIDE SEQUENCE [LARGE SCALE GENOMIC DNA]</scope>
</reference>
<keyword evidence="7 11" id="KW-0949">S-adenosyl-L-methionine</keyword>
<accession>A0A8C3F390</accession>
<dbReference type="GO" id="GO:0043488">
    <property type="term" value="P:regulation of mRNA stability"/>
    <property type="evidence" value="ECO:0007669"/>
    <property type="project" value="UniProtKB-ARBA"/>
</dbReference>
<comment type="similarity">
    <text evidence="3 10">Belongs to the methyltransferase superfamily. METTL16/RlmF family.</text>
</comment>
<dbReference type="InterPro" id="IPR017182">
    <property type="entry name" value="METTL16/PsiM"/>
</dbReference>
<keyword evidence="8" id="KW-0694">RNA-binding</keyword>
<feature type="binding site" evidence="11">
    <location>
        <position position="133"/>
    </location>
    <ligand>
        <name>S-adenosyl-L-methionine</name>
        <dbReference type="ChEBI" id="CHEBI:59789"/>
    </ligand>
</feature>
<dbReference type="GeneTree" id="ENSGT00390000016694"/>
<organism evidence="13 14">
    <name type="scientific">Chrysemys picta bellii</name>
    <name type="common">Western painted turtle</name>
    <name type="synonym">Emys bellii</name>
    <dbReference type="NCBI Taxonomy" id="8478"/>
    <lineage>
        <taxon>Eukaryota</taxon>
        <taxon>Metazoa</taxon>
        <taxon>Chordata</taxon>
        <taxon>Craniata</taxon>
        <taxon>Vertebrata</taxon>
        <taxon>Euteleostomi</taxon>
        <taxon>Archelosauria</taxon>
        <taxon>Testudinata</taxon>
        <taxon>Testudines</taxon>
        <taxon>Cryptodira</taxon>
        <taxon>Durocryptodira</taxon>
        <taxon>Testudinoidea</taxon>
        <taxon>Emydidae</taxon>
        <taxon>Chrysemys</taxon>
    </lineage>
</organism>
<dbReference type="GO" id="GO:0006397">
    <property type="term" value="P:mRNA processing"/>
    <property type="evidence" value="ECO:0007669"/>
    <property type="project" value="UniProtKB-ARBA"/>
</dbReference>
<dbReference type="PIRSF" id="PIRSF037350">
    <property type="entry name" value="Mtase_ZK1128_prd"/>
    <property type="match status" value="1"/>
</dbReference>
<evidence type="ECO:0000313" key="13">
    <source>
        <dbReference type="Ensembl" id="ENSCPBP00000002249.1"/>
    </source>
</evidence>
<evidence type="ECO:0000256" key="1">
    <source>
        <dbReference type="ARBA" id="ARBA00004123"/>
    </source>
</evidence>
<dbReference type="GO" id="GO:0005737">
    <property type="term" value="C:cytoplasm"/>
    <property type="evidence" value="ECO:0007669"/>
    <property type="project" value="UniProtKB-SubCell"/>
</dbReference>
<keyword evidence="4" id="KW-0963">Cytoplasm</keyword>
<keyword evidence="9" id="KW-0539">Nucleus</keyword>
<feature type="compositionally biased region" description="Acidic residues" evidence="12">
    <location>
        <begin position="428"/>
        <end position="438"/>
    </location>
</feature>
<evidence type="ECO:0000256" key="8">
    <source>
        <dbReference type="ARBA" id="ARBA00022884"/>
    </source>
</evidence>
<feature type="binding site" evidence="11">
    <location>
        <position position="82"/>
    </location>
    <ligand>
        <name>S-adenosyl-L-methionine</name>
        <dbReference type="ChEBI" id="CHEBI:59789"/>
    </ligand>
</feature>
<dbReference type="FunFam" id="3.40.50.150:FF:000062">
    <property type="entry name" value="U6 small nuclear RNA (adenine-(43)-N(6))-methyltransferase"/>
    <property type="match status" value="1"/>
</dbReference>
<dbReference type="InterPro" id="IPR029063">
    <property type="entry name" value="SAM-dependent_MTases_sf"/>
</dbReference>
<reference evidence="13" key="2">
    <citation type="submission" date="2025-08" db="UniProtKB">
        <authorList>
            <consortium name="Ensembl"/>
        </authorList>
    </citation>
    <scope>IDENTIFICATION</scope>
</reference>
<feature type="region of interest" description="Disordered" evidence="12">
    <location>
        <begin position="367"/>
        <end position="476"/>
    </location>
</feature>
<evidence type="ECO:0000256" key="3">
    <source>
        <dbReference type="ARBA" id="ARBA00005878"/>
    </source>
</evidence>
<dbReference type="SUPFAM" id="SSF53335">
    <property type="entry name" value="S-adenosyl-L-methionine-dependent methyltransferases"/>
    <property type="match status" value="1"/>
</dbReference>
<comment type="function">
    <text evidence="10">RNA N6-methyltransferase that methylates adenosine residues at the N(6) position of a subset of RNAs and is involved in S-adenosyl-L-methionine homeostasis by regulating expression of MAT2A transcripts. Able to N6-methylate a subset of mRNAs and U6 small nuclear RNAs (U6 snRNAs). In contrast to the METTL3-METTL14 heterodimer, only able to methylate a limited number of RNAs: requires both a 5'UACAGAGAA-3' nonamer sequence and a specific RNA structure.</text>
</comment>
<gene>
    <name evidence="13" type="primary">METTL16</name>
</gene>
<dbReference type="EC" id="2.1.1.-" evidence="10"/>
<evidence type="ECO:0000256" key="6">
    <source>
        <dbReference type="ARBA" id="ARBA00022679"/>
    </source>
</evidence>
<comment type="subcellular location">
    <subcellularLocation>
        <location evidence="2">Cytoplasm</location>
    </subcellularLocation>
    <subcellularLocation>
        <location evidence="1">Nucleus</location>
    </subcellularLocation>
</comment>
<keyword evidence="5 10" id="KW-0489">Methyltransferase</keyword>
<evidence type="ECO:0000256" key="5">
    <source>
        <dbReference type="ARBA" id="ARBA00022603"/>
    </source>
</evidence>
<dbReference type="Proteomes" id="UP000694380">
    <property type="component" value="Chromosome 1"/>
</dbReference>
<dbReference type="Pfam" id="PF05971">
    <property type="entry name" value="Methyltransf_10"/>
    <property type="match status" value="1"/>
</dbReference>
<evidence type="ECO:0000313" key="14">
    <source>
        <dbReference type="Proteomes" id="UP000694380"/>
    </source>
</evidence>
<protein>
    <recommendedName>
        <fullName evidence="10">U6 small nuclear RNA (adenine-(43)-N(6))-methyltransferase</fullName>
        <ecNumber evidence="10">2.1.1.-</ecNumber>
    </recommendedName>
</protein>
<dbReference type="GO" id="GO:0070475">
    <property type="term" value="P:rRNA base methylation"/>
    <property type="evidence" value="ECO:0007669"/>
    <property type="project" value="TreeGrafter"/>
</dbReference>
<dbReference type="CDD" id="cd02440">
    <property type="entry name" value="AdoMet_MTases"/>
    <property type="match status" value="1"/>
</dbReference>
<evidence type="ECO:0000256" key="9">
    <source>
        <dbReference type="ARBA" id="ARBA00023242"/>
    </source>
</evidence>
<evidence type="ECO:0000256" key="4">
    <source>
        <dbReference type="ARBA" id="ARBA00022490"/>
    </source>
</evidence>
<evidence type="ECO:0000256" key="10">
    <source>
        <dbReference type="PIRNR" id="PIRNR037350"/>
    </source>
</evidence>
<evidence type="ECO:0000256" key="12">
    <source>
        <dbReference type="SAM" id="MobiDB-lite"/>
    </source>
</evidence>
<feature type="binding site" evidence="11">
    <location>
        <position position="110"/>
    </location>
    <ligand>
        <name>S-adenosyl-L-methionine</name>
        <dbReference type="ChEBI" id="CHEBI:59789"/>
    </ligand>
</feature>
<dbReference type="Ensembl" id="ENSCPBT00000002744.1">
    <property type="protein sequence ID" value="ENSCPBP00000002249.1"/>
    <property type="gene ID" value="ENSCPBG00000001812.1"/>
</dbReference>
<dbReference type="GO" id="GO:0009896">
    <property type="term" value="P:positive regulation of catabolic process"/>
    <property type="evidence" value="ECO:0007669"/>
    <property type="project" value="UniProtKB-ARBA"/>
</dbReference>
<dbReference type="GO" id="GO:0120048">
    <property type="term" value="F:U6 snRNA (adenine-(43)-N(6))-methyltransferase activity"/>
    <property type="evidence" value="ECO:0007669"/>
    <property type="project" value="UniProtKB-UniRule"/>
</dbReference>
<evidence type="ECO:0000256" key="7">
    <source>
        <dbReference type="ARBA" id="ARBA00022691"/>
    </source>
</evidence>
<dbReference type="InterPro" id="IPR010286">
    <property type="entry name" value="METTL16/RlmF"/>
</dbReference>
<name>A0A8C3F390_CHRPI</name>
<reference evidence="13" key="3">
    <citation type="submission" date="2025-09" db="UniProtKB">
        <authorList>
            <consortium name="Ensembl"/>
        </authorList>
    </citation>
    <scope>IDENTIFICATION</scope>
</reference>
<dbReference type="PANTHER" id="PTHR13393:SF0">
    <property type="entry name" value="RNA N6-ADENOSINE-METHYLTRANSFERASE METTL16"/>
    <property type="match status" value="1"/>
</dbReference>